<dbReference type="GeneID" id="90037054"/>
<evidence type="ECO:0000256" key="4">
    <source>
        <dbReference type="ARBA" id="ARBA00016207"/>
    </source>
</evidence>
<dbReference type="RefSeq" id="XP_064770672.1">
    <property type="nucleotide sequence ID" value="XM_064911542.1"/>
</dbReference>
<comment type="subcellular location">
    <subcellularLocation>
        <location evidence="2">Endosome</location>
    </subcellularLocation>
</comment>
<dbReference type="PANTHER" id="PTHR37787">
    <property type="entry name" value="BIOGENESIS OF LYSOSOME-RELATED ORGANELLES COMPLEX 1 SUBUNIT KXD1"/>
    <property type="match status" value="1"/>
</dbReference>
<evidence type="ECO:0000259" key="9">
    <source>
        <dbReference type="Pfam" id="PF10241"/>
    </source>
</evidence>
<comment type="caution">
    <text evidence="10">The sequence shown here is derived from an EMBL/GenBank/DDBJ whole genome shotgun (WGS) entry which is preliminary data.</text>
</comment>
<comment type="similarity">
    <text evidence="3">Belongs to the KXD1 family.</text>
</comment>
<sequence>MAEASRGIDMSASTISNTSLITQTRRRARALSFPLVPVDLYQSAYSYASSTSINSYHYSNGNSPARADSASSIYSFGSGNLHWRYPSANSGLAGSSIMGSRESFSDDNDGSYDDDDTSSTSSYAGSDADTDPDEDVSSEEENGQSSNSESEDDSDDGNFDPSAYVSDKILQAFDAMLLDRAVVVQAQSSGLLNSKSRELQQMQELSTKRIYETRASFVEGLRTLREVQKDLKWVQRHVDSLKKKVSSKYPAEYSKARELIPEIIEPEDD</sequence>
<evidence type="ECO:0000256" key="7">
    <source>
        <dbReference type="ARBA" id="ARBA00029808"/>
    </source>
</evidence>
<evidence type="ECO:0000256" key="3">
    <source>
        <dbReference type="ARBA" id="ARBA00005913"/>
    </source>
</evidence>
<protein>
    <recommendedName>
        <fullName evidence="4">Biogenesis of lysosome-related organelles complex 1 subunit KXD1</fullName>
    </recommendedName>
    <alternativeName>
        <fullName evidence="7">KxDL homolog</fullName>
    </alternativeName>
</protein>
<organism evidence="10 11">
    <name type="scientific">Myxozyma melibiosi</name>
    <dbReference type="NCBI Taxonomy" id="54550"/>
    <lineage>
        <taxon>Eukaryota</taxon>
        <taxon>Fungi</taxon>
        <taxon>Dikarya</taxon>
        <taxon>Ascomycota</taxon>
        <taxon>Saccharomycotina</taxon>
        <taxon>Lipomycetes</taxon>
        <taxon>Lipomycetales</taxon>
        <taxon>Lipomycetaceae</taxon>
        <taxon>Myxozyma</taxon>
    </lineage>
</organism>
<reference evidence="10 11" key="1">
    <citation type="submission" date="2024-03" db="EMBL/GenBank/DDBJ databases">
        <title>Genome-scale model development and genomic sequencing of the oleaginous clade Lipomyces.</title>
        <authorList>
            <consortium name="Lawrence Berkeley National Laboratory"/>
            <person name="Czajka J.J."/>
            <person name="Han Y."/>
            <person name="Kim J."/>
            <person name="Mondo S.J."/>
            <person name="Hofstad B.A."/>
            <person name="Robles A."/>
            <person name="Haridas S."/>
            <person name="Riley R."/>
            <person name="LaButti K."/>
            <person name="Pangilinan J."/>
            <person name="Andreopoulos W."/>
            <person name="Lipzen A."/>
            <person name="Yan J."/>
            <person name="Wang M."/>
            <person name="Ng V."/>
            <person name="Grigoriev I.V."/>
            <person name="Spatafora J.W."/>
            <person name="Magnuson J.K."/>
            <person name="Baker S.E."/>
            <person name="Pomraning K.R."/>
        </authorList>
    </citation>
    <scope>NUCLEOTIDE SEQUENCE [LARGE SCALE GENOMIC DNA]</scope>
    <source>
        <strain evidence="10 11">Phaff 52-87</strain>
    </source>
</reference>
<comment type="function">
    <text evidence="1">Component of the biogenesis of lysosome-related organelles complex-1 (BLOC-1) involved in endosomal cargo sorting.</text>
</comment>
<evidence type="ECO:0000256" key="5">
    <source>
        <dbReference type="ARBA" id="ARBA00022448"/>
    </source>
</evidence>
<evidence type="ECO:0000256" key="2">
    <source>
        <dbReference type="ARBA" id="ARBA00004177"/>
    </source>
</evidence>
<keyword evidence="11" id="KW-1185">Reference proteome</keyword>
<feature type="compositionally biased region" description="Acidic residues" evidence="8">
    <location>
        <begin position="149"/>
        <end position="158"/>
    </location>
</feature>
<evidence type="ECO:0000313" key="10">
    <source>
        <dbReference type="EMBL" id="KAK7207639.1"/>
    </source>
</evidence>
<feature type="domain" description="KxDL" evidence="9">
    <location>
        <begin position="169"/>
        <end position="253"/>
    </location>
</feature>
<feature type="compositionally biased region" description="Low complexity" evidence="8">
    <location>
        <begin position="118"/>
        <end position="127"/>
    </location>
</feature>
<dbReference type="Pfam" id="PF10241">
    <property type="entry name" value="KxDL"/>
    <property type="match status" value="1"/>
</dbReference>
<evidence type="ECO:0000313" key="11">
    <source>
        <dbReference type="Proteomes" id="UP001498771"/>
    </source>
</evidence>
<evidence type="ECO:0000256" key="8">
    <source>
        <dbReference type="SAM" id="MobiDB-lite"/>
    </source>
</evidence>
<dbReference type="InterPro" id="IPR051390">
    <property type="entry name" value="BLOC-1_subunit_KXD1"/>
</dbReference>
<proteinExistence type="inferred from homology"/>
<dbReference type="EMBL" id="JBBJBU010000001">
    <property type="protein sequence ID" value="KAK7207639.1"/>
    <property type="molecule type" value="Genomic_DNA"/>
</dbReference>
<feature type="region of interest" description="Disordered" evidence="8">
    <location>
        <begin position="100"/>
        <end position="161"/>
    </location>
</feature>
<dbReference type="InterPro" id="IPR019371">
    <property type="entry name" value="KxDL_dom"/>
</dbReference>
<dbReference type="Proteomes" id="UP001498771">
    <property type="component" value="Unassembled WGS sequence"/>
</dbReference>
<feature type="compositionally biased region" description="Acidic residues" evidence="8">
    <location>
        <begin position="128"/>
        <end position="142"/>
    </location>
</feature>
<evidence type="ECO:0000256" key="1">
    <source>
        <dbReference type="ARBA" id="ARBA00002069"/>
    </source>
</evidence>
<accession>A0ABR1FCR0</accession>
<name>A0ABR1FCR0_9ASCO</name>
<gene>
    <name evidence="10" type="ORF">BZA70DRAFT_271834</name>
</gene>
<keyword evidence="6" id="KW-0967">Endosome</keyword>
<evidence type="ECO:0000256" key="6">
    <source>
        <dbReference type="ARBA" id="ARBA00022753"/>
    </source>
</evidence>
<dbReference type="PANTHER" id="PTHR37787:SF1">
    <property type="entry name" value="BIOGENESIS OF LYSOSOME-RELATED ORGANELLES COMPLEX 1 SUBUNIT KXD1"/>
    <property type="match status" value="1"/>
</dbReference>
<keyword evidence="5" id="KW-0813">Transport</keyword>
<feature type="compositionally biased region" description="Acidic residues" evidence="8">
    <location>
        <begin position="105"/>
        <end position="117"/>
    </location>
</feature>